<feature type="region of interest" description="Disordered" evidence="5">
    <location>
        <begin position="205"/>
        <end position="228"/>
    </location>
</feature>
<evidence type="ECO:0000313" key="7">
    <source>
        <dbReference type="EMBL" id="KGO92430.1"/>
    </source>
</evidence>
<feature type="domain" description="Helicase ATP-binding" evidence="6">
    <location>
        <begin position="30"/>
        <end position="200"/>
    </location>
</feature>
<dbReference type="GO" id="GO:0004386">
    <property type="term" value="F:helicase activity"/>
    <property type="evidence" value="ECO:0007669"/>
    <property type="project" value="UniProtKB-KW"/>
</dbReference>
<dbReference type="InterPro" id="IPR027417">
    <property type="entry name" value="P-loop_NTPase"/>
</dbReference>
<keyword evidence="1" id="KW-0547">Nucleotide-binding</keyword>
<evidence type="ECO:0000256" key="5">
    <source>
        <dbReference type="SAM" id="MobiDB-lite"/>
    </source>
</evidence>
<evidence type="ECO:0000256" key="1">
    <source>
        <dbReference type="ARBA" id="ARBA00022741"/>
    </source>
</evidence>
<dbReference type="Proteomes" id="UP000030111">
    <property type="component" value="Unassembled WGS sequence"/>
</dbReference>
<keyword evidence="8" id="KW-1185">Reference proteome</keyword>
<gene>
    <name evidence="7" type="ORF">Q766_13310</name>
</gene>
<keyword evidence="3 7" id="KW-0347">Helicase</keyword>
<dbReference type="GO" id="GO:0003676">
    <property type="term" value="F:nucleic acid binding"/>
    <property type="evidence" value="ECO:0007669"/>
    <property type="project" value="InterPro"/>
</dbReference>
<dbReference type="SUPFAM" id="SSF52540">
    <property type="entry name" value="P-loop containing nucleoside triphosphate hydrolases"/>
    <property type="match status" value="1"/>
</dbReference>
<dbReference type="SMART" id="SM00487">
    <property type="entry name" value="DEXDc"/>
    <property type="match status" value="1"/>
</dbReference>
<comment type="caution">
    <text evidence="7">The sequence shown here is derived from an EMBL/GenBank/DDBJ whole genome shotgun (WGS) entry which is preliminary data.</text>
</comment>
<dbReference type="InterPro" id="IPR014001">
    <property type="entry name" value="Helicase_ATP-bd"/>
</dbReference>
<dbReference type="PROSITE" id="PS51192">
    <property type="entry name" value="HELICASE_ATP_BIND_1"/>
    <property type="match status" value="1"/>
</dbReference>
<organism evidence="7 8">
    <name type="scientific">Flavobacterium subsaxonicum WB 4.1-42 = DSM 21790</name>
    <dbReference type="NCBI Taxonomy" id="1121898"/>
    <lineage>
        <taxon>Bacteria</taxon>
        <taxon>Pseudomonadati</taxon>
        <taxon>Bacteroidota</taxon>
        <taxon>Flavobacteriia</taxon>
        <taxon>Flavobacteriales</taxon>
        <taxon>Flavobacteriaceae</taxon>
        <taxon>Flavobacterium</taxon>
    </lineage>
</organism>
<evidence type="ECO:0000256" key="3">
    <source>
        <dbReference type="ARBA" id="ARBA00022806"/>
    </source>
</evidence>
<accession>A0A0A2MW23</accession>
<dbReference type="Gene3D" id="3.40.50.300">
    <property type="entry name" value="P-loop containing nucleotide triphosphate hydrolases"/>
    <property type="match status" value="1"/>
</dbReference>
<evidence type="ECO:0000313" key="8">
    <source>
        <dbReference type="Proteomes" id="UP000030111"/>
    </source>
</evidence>
<dbReference type="GO" id="GO:0005524">
    <property type="term" value="F:ATP binding"/>
    <property type="evidence" value="ECO:0007669"/>
    <property type="project" value="UniProtKB-KW"/>
</dbReference>
<keyword evidence="4" id="KW-0067">ATP-binding</keyword>
<dbReference type="Pfam" id="PF00270">
    <property type="entry name" value="DEAD"/>
    <property type="match status" value="1"/>
</dbReference>
<evidence type="ECO:0000259" key="6">
    <source>
        <dbReference type="PROSITE" id="PS51192"/>
    </source>
</evidence>
<keyword evidence="2" id="KW-0378">Hydrolase</keyword>
<dbReference type="EMBL" id="JRLY01000010">
    <property type="protein sequence ID" value="KGO92430.1"/>
    <property type="molecule type" value="Genomic_DNA"/>
</dbReference>
<name>A0A0A2MW23_9FLAO</name>
<dbReference type="InterPro" id="IPR011545">
    <property type="entry name" value="DEAD/DEAH_box_helicase_dom"/>
</dbReference>
<protein>
    <submittedName>
        <fullName evidence="7">RNA helicase</fullName>
    </submittedName>
</protein>
<dbReference type="STRING" id="1121898.GCA_000422725_01346"/>
<sequence>MFLKKIHPGLSESLAEAGLTQPTALQKETFGTIKSGADCVISAPSSEGKTNTIVINVIQRLEKEFEESPRALIIVYDKAKVLEVMELFKKYGHHTDLRVYGVHEKGDIDYDKNHISLGIDVLVGTPGRLSDMFSSAGFDVNQLKMFILDDANAILKLRHDTRIMRMSDGITKTQRLFFTEEITERVESLADKIMIEPFYFDFDQEAEDEDEEEYDDEEVEEQNEEETE</sequence>
<dbReference type="OrthoDB" id="1118340at2"/>
<proteinExistence type="predicted"/>
<dbReference type="eggNOG" id="COG0513">
    <property type="taxonomic scope" value="Bacteria"/>
</dbReference>
<dbReference type="PANTHER" id="PTHR47960">
    <property type="entry name" value="DEAD-BOX ATP-DEPENDENT RNA HELICASE 50"/>
    <property type="match status" value="1"/>
</dbReference>
<evidence type="ECO:0000256" key="2">
    <source>
        <dbReference type="ARBA" id="ARBA00022801"/>
    </source>
</evidence>
<dbReference type="RefSeq" id="WP_026990235.1">
    <property type="nucleotide sequence ID" value="NZ_AUGP01000017.1"/>
</dbReference>
<reference evidence="7 8" key="1">
    <citation type="submission" date="2013-09" db="EMBL/GenBank/DDBJ databases">
        <authorList>
            <person name="Zeng Z."/>
            <person name="Chen C."/>
        </authorList>
    </citation>
    <scope>NUCLEOTIDE SEQUENCE [LARGE SCALE GENOMIC DNA]</scope>
    <source>
        <strain evidence="7 8">WB 4.1-42</strain>
    </source>
</reference>
<evidence type="ECO:0000256" key="4">
    <source>
        <dbReference type="ARBA" id="ARBA00022840"/>
    </source>
</evidence>
<dbReference type="AlphaFoldDB" id="A0A0A2MW23"/>
<dbReference type="GO" id="GO:0016787">
    <property type="term" value="F:hydrolase activity"/>
    <property type="evidence" value="ECO:0007669"/>
    <property type="project" value="UniProtKB-KW"/>
</dbReference>